<dbReference type="PANTHER" id="PTHR11735">
    <property type="entry name" value="TRNA N6-ADENOSINE THREONYLCARBAMOYLTRANSFERASE"/>
    <property type="match status" value="1"/>
</dbReference>
<dbReference type="RefSeq" id="WP_089771387.1">
    <property type="nucleotide sequence ID" value="NZ_FNTX01000001.1"/>
</dbReference>
<gene>
    <name evidence="3" type="ORF">SAMN04488554_0313</name>
</gene>
<dbReference type="SUPFAM" id="SSF53067">
    <property type="entry name" value="Actin-like ATPase domain"/>
    <property type="match status" value="2"/>
</dbReference>
<sequence length="233" mass="24119">MITLCLDTSDGAAVAVLRDGATLAAARSTDPRRHVETLTPMIVACLTEAEVAPDEVTAVAVGTGPAPFTGLRVGLVTARTFALARGIEAYGVSSLDAIADEALEQAGEEVLVATDARRREVYWARYRRSAVGGLELMAGPGVESADVVAAEHNDLVAAGAVVGRGVALYPDVLAPEAIEEDRLRRAALTVDPVRLGALAAERAGQGADQPTEALYLRRPDVHVTPGAGSSRAS</sequence>
<accession>A0A1H5C9G3</accession>
<feature type="domain" description="Gcp-like" evidence="2">
    <location>
        <begin position="32"/>
        <end position="129"/>
    </location>
</feature>
<protein>
    <submittedName>
        <fullName evidence="3">tRNA threonylcarbamoyladenosine biosynthesis protein TsaB</fullName>
    </submittedName>
</protein>
<dbReference type="STRING" id="648782.SAMN04488554_0313"/>
<evidence type="ECO:0000256" key="1">
    <source>
        <dbReference type="SAM" id="MobiDB-lite"/>
    </source>
</evidence>
<dbReference type="InterPro" id="IPR000905">
    <property type="entry name" value="Gcp-like_dom"/>
</dbReference>
<dbReference type="CDD" id="cd24032">
    <property type="entry name" value="ASKHA_NBD_TsaB"/>
    <property type="match status" value="1"/>
</dbReference>
<evidence type="ECO:0000313" key="4">
    <source>
        <dbReference type="Proteomes" id="UP000199220"/>
    </source>
</evidence>
<organism evidence="3 4">
    <name type="scientific">Ruania alba</name>
    <dbReference type="NCBI Taxonomy" id="648782"/>
    <lineage>
        <taxon>Bacteria</taxon>
        <taxon>Bacillati</taxon>
        <taxon>Actinomycetota</taxon>
        <taxon>Actinomycetes</taxon>
        <taxon>Micrococcales</taxon>
        <taxon>Ruaniaceae</taxon>
        <taxon>Ruania</taxon>
    </lineage>
</organism>
<dbReference type="InterPro" id="IPR043129">
    <property type="entry name" value="ATPase_NBD"/>
</dbReference>
<dbReference type="GO" id="GO:0002949">
    <property type="term" value="P:tRNA threonylcarbamoyladenosine modification"/>
    <property type="evidence" value="ECO:0007669"/>
    <property type="project" value="InterPro"/>
</dbReference>
<dbReference type="EMBL" id="FNTX01000001">
    <property type="protein sequence ID" value="SED63412.1"/>
    <property type="molecule type" value="Genomic_DNA"/>
</dbReference>
<keyword evidence="4" id="KW-1185">Reference proteome</keyword>
<dbReference type="AlphaFoldDB" id="A0A1H5C9G3"/>
<dbReference type="OrthoDB" id="9809995at2"/>
<feature type="region of interest" description="Disordered" evidence="1">
    <location>
        <begin position="201"/>
        <end position="233"/>
    </location>
</feature>
<dbReference type="GO" id="GO:0005829">
    <property type="term" value="C:cytosol"/>
    <property type="evidence" value="ECO:0007669"/>
    <property type="project" value="TreeGrafter"/>
</dbReference>
<evidence type="ECO:0000259" key="2">
    <source>
        <dbReference type="Pfam" id="PF00814"/>
    </source>
</evidence>
<dbReference type="InterPro" id="IPR022496">
    <property type="entry name" value="T6A_TsaB"/>
</dbReference>
<dbReference type="PANTHER" id="PTHR11735:SF11">
    <property type="entry name" value="TRNA THREONYLCARBAMOYLADENOSINE BIOSYNTHESIS PROTEIN TSAB"/>
    <property type="match status" value="1"/>
</dbReference>
<dbReference type="Pfam" id="PF00814">
    <property type="entry name" value="TsaD"/>
    <property type="match status" value="1"/>
</dbReference>
<reference evidence="4" key="1">
    <citation type="submission" date="2016-10" db="EMBL/GenBank/DDBJ databases">
        <authorList>
            <person name="Varghese N."/>
            <person name="Submissions S."/>
        </authorList>
    </citation>
    <scope>NUCLEOTIDE SEQUENCE [LARGE SCALE GENOMIC DNA]</scope>
    <source>
        <strain evidence="4">DSM 21368</strain>
    </source>
</reference>
<evidence type="ECO:0000313" key="3">
    <source>
        <dbReference type="EMBL" id="SED63412.1"/>
    </source>
</evidence>
<proteinExistence type="predicted"/>
<dbReference type="Gene3D" id="3.30.420.40">
    <property type="match status" value="2"/>
</dbReference>
<dbReference type="NCBIfam" id="TIGR03725">
    <property type="entry name" value="T6A_YeaZ"/>
    <property type="match status" value="1"/>
</dbReference>
<dbReference type="Proteomes" id="UP000199220">
    <property type="component" value="Unassembled WGS sequence"/>
</dbReference>
<name>A0A1H5C9G3_9MICO</name>